<comment type="caution">
    <text evidence="1">The sequence shown here is derived from an EMBL/GenBank/DDBJ whole genome shotgun (WGS) entry which is preliminary data.</text>
</comment>
<organism evidence="1 2">
    <name type="scientific">Photobacterium phosphoreum</name>
    <dbReference type="NCBI Taxonomy" id="659"/>
    <lineage>
        <taxon>Bacteria</taxon>
        <taxon>Pseudomonadati</taxon>
        <taxon>Pseudomonadota</taxon>
        <taxon>Gammaproteobacteria</taxon>
        <taxon>Vibrionales</taxon>
        <taxon>Vibrionaceae</taxon>
        <taxon>Photobacterium</taxon>
    </lineage>
</organism>
<proteinExistence type="predicted"/>
<dbReference type="Pfam" id="PF10122">
    <property type="entry name" value="Zn_ribbon_Com"/>
    <property type="match status" value="1"/>
</dbReference>
<dbReference type="GO" id="GO:0003677">
    <property type="term" value="F:DNA binding"/>
    <property type="evidence" value="ECO:0007669"/>
    <property type="project" value="UniProtKB-KW"/>
</dbReference>
<dbReference type="EMBL" id="WMCP01000011">
    <property type="protein sequence ID" value="MCF2302208.1"/>
    <property type="molecule type" value="Genomic_DNA"/>
</dbReference>
<dbReference type="Proteomes" id="UP000813876">
    <property type="component" value="Unassembled WGS sequence"/>
</dbReference>
<name>A0AAW4ZXZ4_PHOPO</name>
<gene>
    <name evidence="1" type="ORF">GLP33_10745</name>
</gene>
<accession>A0AAW4ZXZ4</accession>
<dbReference type="AlphaFoldDB" id="A0AAW4ZXZ4"/>
<dbReference type="InterPro" id="IPR019294">
    <property type="entry name" value="Translation_reg_Com"/>
</dbReference>
<dbReference type="RefSeq" id="WP_107188968.1">
    <property type="nucleotide sequence ID" value="NZ_PYMN01000001.1"/>
</dbReference>
<evidence type="ECO:0000313" key="1">
    <source>
        <dbReference type="EMBL" id="MCF2302208.1"/>
    </source>
</evidence>
<sequence>MKPLFCINCAKKLCYIEGGRIEIKCPRCKYVTCQNAESVQSGKRNNEKTSDHSA</sequence>
<reference evidence="1" key="1">
    <citation type="submission" date="2019-11" db="EMBL/GenBank/DDBJ databases">
        <title>Comparative genomics of photobacteria reveal adaptation to distinct habitats.</title>
        <authorList>
            <person name="Fuertes-Perez S."/>
            <person name="Hilgarth M."/>
            <person name="Vogel R.F."/>
        </authorList>
    </citation>
    <scope>NUCLEOTIDE SEQUENCE</scope>
    <source>
        <strain evidence="1">TMW2.2145</strain>
    </source>
</reference>
<protein>
    <submittedName>
        <fullName evidence="1">Com family DNA-binding transcriptional regulator</fullName>
    </submittedName>
</protein>
<evidence type="ECO:0000313" key="2">
    <source>
        <dbReference type="Proteomes" id="UP000813876"/>
    </source>
</evidence>
<keyword evidence="1" id="KW-0238">DNA-binding</keyword>